<keyword evidence="5 12" id="KW-0812">Transmembrane</keyword>
<dbReference type="PANTHER" id="PTHR39188:SF3">
    <property type="entry name" value="STAGE IV SPORULATION PROTEIN FB"/>
    <property type="match status" value="1"/>
</dbReference>
<keyword evidence="8" id="KW-0862">Zinc</keyword>
<evidence type="ECO:0000256" key="10">
    <source>
        <dbReference type="ARBA" id="ARBA00023049"/>
    </source>
</evidence>
<evidence type="ECO:0000256" key="4">
    <source>
        <dbReference type="ARBA" id="ARBA00022670"/>
    </source>
</evidence>
<reference evidence="15" key="1">
    <citation type="journal article" date="2019" name="Int. J. Syst. Evol. Microbiol.">
        <title>The Global Catalogue of Microorganisms (GCM) 10K type strain sequencing project: providing services to taxonomists for standard genome sequencing and annotation.</title>
        <authorList>
            <consortium name="The Broad Institute Genomics Platform"/>
            <consortium name="The Broad Institute Genome Sequencing Center for Infectious Disease"/>
            <person name="Wu L."/>
            <person name="Ma J."/>
        </authorList>
    </citation>
    <scope>NUCLEOTIDE SEQUENCE [LARGE SCALE GENOMIC DNA]</scope>
    <source>
        <strain evidence="15">KCTC 33676</strain>
    </source>
</reference>
<dbReference type="PANTHER" id="PTHR39188">
    <property type="entry name" value="MEMBRANE-ASSOCIATED ZINC METALLOPROTEASE M50B"/>
    <property type="match status" value="1"/>
</dbReference>
<dbReference type="InterPro" id="IPR008915">
    <property type="entry name" value="Peptidase_M50"/>
</dbReference>
<gene>
    <name evidence="14" type="ORF">ACFSUC_02505</name>
</gene>
<keyword evidence="7 14" id="KW-0378">Hydrolase</keyword>
<feature type="transmembrane region" description="Helical" evidence="12">
    <location>
        <begin position="152"/>
        <end position="173"/>
    </location>
</feature>
<dbReference type="EMBL" id="JBHUMM010000002">
    <property type="protein sequence ID" value="MFD2670478.1"/>
    <property type="molecule type" value="Genomic_DNA"/>
</dbReference>
<sequence length="294" mass="34031">MIKWRGISVSIHPLFSFTLLLSILTGSFLEVTLLFTLVLIHEWGHVVAARSLGWKVIRVQILPFGGVAEMEEHFPPLWEEVVVALAGPAQNFWLIGLGWMMMELQWWGEAWGMYVIEANLMIALFNFIPIAPLDGGKLLQAGFSRLFAFHQALIWTAGTGLLLSGLLILFAMYSLTIQAVSPHLWMIALFLFVSNYYALKHVPYRFMRFLIARGREPRTVPERRKTGFKREPSIYVDVHTPVEMAVRQLRRDPCHLIYVYGPQGHIQHVMKEHKLIEWFFDPVWRKRTFSQCLP</sequence>
<protein>
    <submittedName>
        <fullName evidence="14">M50 family metallopeptidase</fullName>
        <ecNumber evidence="14">3.4.24.-</ecNumber>
    </submittedName>
</protein>
<feature type="domain" description="Peptidase M50" evidence="13">
    <location>
        <begin position="32"/>
        <end position="101"/>
    </location>
</feature>
<evidence type="ECO:0000313" key="15">
    <source>
        <dbReference type="Proteomes" id="UP001597497"/>
    </source>
</evidence>
<evidence type="ECO:0000256" key="1">
    <source>
        <dbReference type="ARBA" id="ARBA00001947"/>
    </source>
</evidence>
<proteinExistence type="inferred from homology"/>
<evidence type="ECO:0000313" key="14">
    <source>
        <dbReference type="EMBL" id="MFD2670478.1"/>
    </source>
</evidence>
<dbReference type="Proteomes" id="UP001597497">
    <property type="component" value="Unassembled WGS sequence"/>
</dbReference>
<accession>A0ABW5R620</accession>
<organism evidence="14 15">
    <name type="scientific">Marinicrinis sediminis</name>
    <dbReference type="NCBI Taxonomy" id="1652465"/>
    <lineage>
        <taxon>Bacteria</taxon>
        <taxon>Bacillati</taxon>
        <taxon>Bacillota</taxon>
        <taxon>Bacilli</taxon>
        <taxon>Bacillales</taxon>
        <taxon>Paenibacillaceae</taxon>
    </lineage>
</organism>
<keyword evidence="4" id="KW-0645">Protease</keyword>
<evidence type="ECO:0000256" key="9">
    <source>
        <dbReference type="ARBA" id="ARBA00022989"/>
    </source>
</evidence>
<evidence type="ECO:0000256" key="8">
    <source>
        <dbReference type="ARBA" id="ARBA00022833"/>
    </source>
</evidence>
<comment type="subcellular location">
    <subcellularLocation>
        <location evidence="2">Membrane</location>
        <topology evidence="2">Multi-pass membrane protein</topology>
    </subcellularLocation>
</comment>
<evidence type="ECO:0000256" key="6">
    <source>
        <dbReference type="ARBA" id="ARBA00022723"/>
    </source>
</evidence>
<feature type="transmembrane region" description="Helical" evidence="12">
    <location>
        <begin position="12"/>
        <end position="40"/>
    </location>
</feature>
<evidence type="ECO:0000256" key="2">
    <source>
        <dbReference type="ARBA" id="ARBA00004141"/>
    </source>
</evidence>
<evidence type="ECO:0000256" key="3">
    <source>
        <dbReference type="ARBA" id="ARBA00007931"/>
    </source>
</evidence>
<feature type="transmembrane region" description="Helical" evidence="12">
    <location>
        <begin position="179"/>
        <end position="199"/>
    </location>
</feature>
<keyword evidence="6" id="KW-0479">Metal-binding</keyword>
<dbReference type="GO" id="GO:0016787">
    <property type="term" value="F:hydrolase activity"/>
    <property type="evidence" value="ECO:0007669"/>
    <property type="project" value="UniProtKB-KW"/>
</dbReference>
<comment type="similarity">
    <text evidence="3">Belongs to the peptidase M50B family.</text>
</comment>
<feature type="transmembrane region" description="Helical" evidence="12">
    <location>
        <begin position="111"/>
        <end position="131"/>
    </location>
</feature>
<evidence type="ECO:0000256" key="12">
    <source>
        <dbReference type="SAM" id="Phobius"/>
    </source>
</evidence>
<comment type="caution">
    <text evidence="14">The sequence shown here is derived from an EMBL/GenBank/DDBJ whole genome shotgun (WGS) entry which is preliminary data.</text>
</comment>
<dbReference type="EC" id="3.4.24.-" evidence="14"/>
<evidence type="ECO:0000259" key="13">
    <source>
        <dbReference type="Pfam" id="PF02163"/>
    </source>
</evidence>
<keyword evidence="11 12" id="KW-0472">Membrane</keyword>
<evidence type="ECO:0000256" key="7">
    <source>
        <dbReference type="ARBA" id="ARBA00022801"/>
    </source>
</evidence>
<dbReference type="RefSeq" id="WP_379927867.1">
    <property type="nucleotide sequence ID" value="NZ_JBHUMM010000002.1"/>
</dbReference>
<keyword evidence="15" id="KW-1185">Reference proteome</keyword>
<keyword evidence="9 12" id="KW-1133">Transmembrane helix</keyword>
<dbReference type="Pfam" id="PF02163">
    <property type="entry name" value="Peptidase_M50"/>
    <property type="match status" value="1"/>
</dbReference>
<name>A0ABW5R620_9BACL</name>
<evidence type="ECO:0000256" key="5">
    <source>
        <dbReference type="ARBA" id="ARBA00022692"/>
    </source>
</evidence>
<keyword evidence="10" id="KW-0482">Metalloprotease</keyword>
<dbReference type="CDD" id="cd06161">
    <property type="entry name" value="S2P-M50_SpoIVFB"/>
    <property type="match status" value="1"/>
</dbReference>
<comment type="cofactor">
    <cofactor evidence="1">
        <name>Zn(2+)</name>
        <dbReference type="ChEBI" id="CHEBI:29105"/>
    </cofactor>
</comment>
<evidence type="ECO:0000256" key="11">
    <source>
        <dbReference type="ARBA" id="ARBA00023136"/>
    </source>
</evidence>